<proteinExistence type="inferred from homology"/>
<comment type="cofactor">
    <cofactor evidence="1">
        <name>Mg(2+)</name>
        <dbReference type="ChEBI" id="CHEBI:18420"/>
    </cofactor>
</comment>
<organism evidence="6 7">
    <name type="scientific">Nocardiopsis metallicus</name>
    <dbReference type="NCBI Taxonomy" id="179819"/>
    <lineage>
        <taxon>Bacteria</taxon>
        <taxon>Bacillati</taxon>
        <taxon>Actinomycetota</taxon>
        <taxon>Actinomycetes</taxon>
        <taxon>Streptosporangiales</taxon>
        <taxon>Nocardiopsidaceae</taxon>
        <taxon>Nocardiopsis</taxon>
    </lineage>
</organism>
<name>A0A840VZB9_9ACTN</name>
<dbReference type="PROSITE" id="PS51462">
    <property type="entry name" value="NUDIX"/>
    <property type="match status" value="1"/>
</dbReference>
<comment type="similarity">
    <text evidence="2 4">Belongs to the Nudix hydrolase family.</text>
</comment>
<dbReference type="AlphaFoldDB" id="A0A840VZB9"/>
<comment type="caution">
    <text evidence="6">The sequence shown here is derived from an EMBL/GenBank/DDBJ whole genome shotgun (WGS) entry which is preliminary data.</text>
</comment>
<reference evidence="6 7" key="1">
    <citation type="submission" date="2020-08" db="EMBL/GenBank/DDBJ databases">
        <title>Sequencing the genomes of 1000 actinobacteria strains.</title>
        <authorList>
            <person name="Klenk H.-P."/>
        </authorList>
    </citation>
    <scope>NUCLEOTIDE SEQUENCE [LARGE SCALE GENOMIC DNA]</scope>
    <source>
        <strain evidence="6 7">DSM 44598</strain>
    </source>
</reference>
<dbReference type="EMBL" id="JACHDO010000001">
    <property type="protein sequence ID" value="MBB5489799.1"/>
    <property type="molecule type" value="Genomic_DNA"/>
</dbReference>
<keyword evidence="7" id="KW-1185">Reference proteome</keyword>
<dbReference type="PANTHER" id="PTHR43046:SF16">
    <property type="entry name" value="ADP-RIBOSE PYROPHOSPHATASE YJHB-RELATED"/>
    <property type="match status" value="1"/>
</dbReference>
<protein>
    <submittedName>
        <fullName evidence="6">8-oxo-dGTP diphosphatase</fullName>
        <ecNumber evidence="6">3.6.1.55</ecNumber>
    </submittedName>
</protein>
<feature type="domain" description="Nudix hydrolase" evidence="5">
    <location>
        <begin position="40"/>
        <end position="167"/>
    </location>
</feature>
<dbReference type="InterPro" id="IPR020084">
    <property type="entry name" value="NUDIX_hydrolase_CS"/>
</dbReference>
<dbReference type="PANTHER" id="PTHR43046">
    <property type="entry name" value="GDP-MANNOSE MANNOSYL HYDROLASE"/>
    <property type="match status" value="1"/>
</dbReference>
<sequence>MRGGFLEQASLEAVLAATCQARSEFDEAHAWLVRALEEPMAPVSAEVWAFDPGFEHVLLVRHRWRGWVCPGGCVDPGEGPRAAAVRELREETGLSAQASAVPAAAWVRSYRAGWSPTLGLAYTAVLHGGLPLGGEAGRPAAWFPLSGTWEGAFPEDRQRLLTEADHLRERIRGWQGPGPGLGGGRTG</sequence>
<dbReference type="EC" id="3.6.1.55" evidence="6"/>
<keyword evidence="3 4" id="KW-0378">Hydrolase</keyword>
<gene>
    <name evidence="6" type="ORF">HNR07_000936</name>
</gene>
<dbReference type="InterPro" id="IPR000086">
    <property type="entry name" value="NUDIX_hydrolase_dom"/>
</dbReference>
<evidence type="ECO:0000256" key="3">
    <source>
        <dbReference type="ARBA" id="ARBA00022801"/>
    </source>
</evidence>
<dbReference type="SUPFAM" id="SSF55811">
    <property type="entry name" value="Nudix"/>
    <property type="match status" value="1"/>
</dbReference>
<dbReference type="PRINTS" id="PR00502">
    <property type="entry name" value="NUDIXFAMILY"/>
</dbReference>
<dbReference type="InterPro" id="IPR020476">
    <property type="entry name" value="Nudix_hydrolase"/>
</dbReference>
<evidence type="ECO:0000313" key="6">
    <source>
        <dbReference type="EMBL" id="MBB5489799.1"/>
    </source>
</evidence>
<evidence type="ECO:0000259" key="5">
    <source>
        <dbReference type="PROSITE" id="PS51462"/>
    </source>
</evidence>
<dbReference type="Pfam" id="PF00293">
    <property type="entry name" value="NUDIX"/>
    <property type="match status" value="1"/>
</dbReference>
<dbReference type="RefSeq" id="WP_184362363.1">
    <property type="nucleotide sequence ID" value="NZ_BAAAKM010000046.1"/>
</dbReference>
<dbReference type="PROSITE" id="PS00893">
    <property type="entry name" value="NUDIX_BOX"/>
    <property type="match status" value="1"/>
</dbReference>
<dbReference type="Gene3D" id="3.90.79.10">
    <property type="entry name" value="Nucleoside Triphosphate Pyrophosphohydrolase"/>
    <property type="match status" value="1"/>
</dbReference>
<evidence type="ECO:0000256" key="4">
    <source>
        <dbReference type="RuleBase" id="RU003476"/>
    </source>
</evidence>
<evidence type="ECO:0000256" key="1">
    <source>
        <dbReference type="ARBA" id="ARBA00001946"/>
    </source>
</evidence>
<accession>A0A840VZB9</accession>
<dbReference type="GO" id="GO:0035539">
    <property type="term" value="F:8-oxo-7,8-dihydrodeoxyguanosine triphosphate pyrophosphatase activity"/>
    <property type="evidence" value="ECO:0007669"/>
    <property type="project" value="UniProtKB-EC"/>
</dbReference>
<evidence type="ECO:0000313" key="7">
    <source>
        <dbReference type="Proteomes" id="UP000579647"/>
    </source>
</evidence>
<dbReference type="InterPro" id="IPR015797">
    <property type="entry name" value="NUDIX_hydrolase-like_dom_sf"/>
</dbReference>
<evidence type="ECO:0000256" key="2">
    <source>
        <dbReference type="ARBA" id="ARBA00005582"/>
    </source>
</evidence>
<dbReference type="Proteomes" id="UP000579647">
    <property type="component" value="Unassembled WGS sequence"/>
</dbReference>